<keyword evidence="3" id="KW-1185">Reference proteome</keyword>
<dbReference type="InterPro" id="IPR001619">
    <property type="entry name" value="Sec1-like"/>
</dbReference>
<evidence type="ECO:0000313" key="2">
    <source>
        <dbReference type="EMBL" id="KAK6590375.1"/>
    </source>
</evidence>
<evidence type="ECO:0000256" key="1">
    <source>
        <dbReference type="ARBA" id="ARBA00009884"/>
    </source>
</evidence>
<proteinExistence type="inferred from homology"/>
<reference evidence="2 3" key="1">
    <citation type="submission" date="2023-10" db="EMBL/GenBank/DDBJ databases">
        <title>Comparative genomics analysis reveals potential genetic determinants of host preference in Cryptosporidium xiaoi.</title>
        <authorList>
            <person name="Xiao L."/>
            <person name="Li J."/>
        </authorList>
    </citation>
    <scope>NUCLEOTIDE SEQUENCE [LARGE SCALE GENOMIC DNA]</scope>
    <source>
        <strain evidence="2 3">52996</strain>
    </source>
</reference>
<dbReference type="InterPro" id="IPR027482">
    <property type="entry name" value="Sec1-like_dom2"/>
</dbReference>
<organism evidence="2 3">
    <name type="scientific">Cryptosporidium xiaoi</name>
    <dbReference type="NCBI Taxonomy" id="659607"/>
    <lineage>
        <taxon>Eukaryota</taxon>
        <taxon>Sar</taxon>
        <taxon>Alveolata</taxon>
        <taxon>Apicomplexa</taxon>
        <taxon>Conoidasida</taxon>
        <taxon>Coccidia</taxon>
        <taxon>Eucoccidiorida</taxon>
        <taxon>Eimeriorina</taxon>
        <taxon>Cryptosporidiidae</taxon>
        <taxon>Cryptosporidium</taxon>
    </lineage>
</organism>
<dbReference type="EMBL" id="JAWDEY010000007">
    <property type="protein sequence ID" value="KAK6590375.1"/>
    <property type="molecule type" value="Genomic_DNA"/>
</dbReference>
<comment type="similarity">
    <text evidence="1">Belongs to the STXBP/unc-18/SEC1 family.</text>
</comment>
<dbReference type="Gene3D" id="3.40.50.1910">
    <property type="match status" value="1"/>
</dbReference>
<dbReference type="Proteomes" id="UP001311799">
    <property type="component" value="Unassembled WGS sequence"/>
</dbReference>
<evidence type="ECO:0000313" key="3">
    <source>
        <dbReference type="Proteomes" id="UP001311799"/>
    </source>
</evidence>
<dbReference type="Pfam" id="PF00995">
    <property type="entry name" value="Sec1"/>
    <property type="match status" value="1"/>
</dbReference>
<dbReference type="InterPro" id="IPR043127">
    <property type="entry name" value="Sec-1-like_dom3a"/>
</dbReference>
<sequence length="414" mass="48003">MYNLPSKWTTFEETLFKRILDGVYSASVLLGDIPEIRYLNNSPLCRNIAFALERRLMDSNPVELLMYGNNNNSDINSNMEHNGNTVILILDRREDPITPLLTQWTYQSMIHELITIKQNKITIGSEEYTLSEEYDNFYNEHKYDNFGDIGFFIRDIVNQQELNKNSYCKNLNSIDDINRFIDTYPEFKKESGIVCKHVNIMHKLSEIIQNRELMRISALEQDIFVSDNIIEHSKEVGSILDDPKIDTFDKIRLALIYSLKYQENEMQINNFKYNLGNNSKYIDKLLEIAGKDFRSIDLFQSKSLFNIAKNTIRKTAGGTVNENIYIQHKTLMYSLLENLVKGKLKYSRFPSTDDSNTTKKPQKVMVFIVGGVTYEEVRDANEIKNLYDVDIILGGTDIINSKSFIDDIDLLTNS</sequence>
<dbReference type="SUPFAM" id="SSF56815">
    <property type="entry name" value="Sec1/munc18-like (SM) proteins"/>
    <property type="match status" value="1"/>
</dbReference>
<dbReference type="Gene3D" id="1.25.40.60">
    <property type="match status" value="1"/>
</dbReference>
<dbReference type="AlphaFoldDB" id="A0AAV9Y399"/>
<dbReference type="GO" id="GO:0016192">
    <property type="term" value="P:vesicle-mediated transport"/>
    <property type="evidence" value="ECO:0007669"/>
    <property type="project" value="InterPro"/>
</dbReference>
<dbReference type="Gene3D" id="3.90.830.10">
    <property type="entry name" value="Syntaxin Binding Protein 1, Chain A, domain 2"/>
    <property type="match status" value="1"/>
</dbReference>
<accession>A0AAV9Y399</accession>
<protein>
    <submittedName>
        <fullName evidence="2">Vacuolar -sorting VPS45</fullName>
    </submittedName>
</protein>
<dbReference type="InterPro" id="IPR036045">
    <property type="entry name" value="Sec1-like_sf"/>
</dbReference>
<comment type="caution">
    <text evidence="2">The sequence shown here is derived from an EMBL/GenBank/DDBJ whole genome shotgun (WGS) entry which is preliminary data.</text>
</comment>
<name>A0AAV9Y399_9CRYT</name>
<gene>
    <name evidence="2" type="ORF">RS030_162472</name>
</gene>
<dbReference type="PANTHER" id="PTHR11679">
    <property type="entry name" value="VESICLE PROTEIN SORTING-ASSOCIATED"/>
    <property type="match status" value="1"/>
</dbReference>